<evidence type="ECO:0000313" key="3">
    <source>
        <dbReference type="EMBL" id="RNA42471.1"/>
    </source>
</evidence>
<evidence type="ECO:0000256" key="1">
    <source>
        <dbReference type="SAM" id="MobiDB-lite"/>
    </source>
</evidence>
<reference evidence="3 4" key="1">
    <citation type="journal article" date="2018" name="Sci. Rep.">
        <title>Genomic signatures of local adaptation to the degree of environmental predictability in rotifers.</title>
        <authorList>
            <person name="Franch-Gras L."/>
            <person name="Hahn C."/>
            <person name="Garcia-Roger E.M."/>
            <person name="Carmona M.J."/>
            <person name="Serra M."/>
            <person name="Gomez A."/>
        </authorList>
    </citation>
    <scope>NUCLEOTIDE SEQUENCE [LARGE SCALE GENOMIC DNA]</scope>
    <source>
        <strain evidence="3">HYR1</strain>
    </source>
</reference>
<dbReference type="PROSITE" id="PS51857">
    <property type="entry name" value="CSD_2"/>
    <property type="match status" value="1"/>
</dbReference>
<dbReference type="PRINTS" id="PR00050">
    <property type="entry name" value="COLDSHOCK"/>
</dbReference>
<feature type="compositionally biased region" description="Polar residues" evidence="1">
    <location>
        <begin position="1"/>
        <end position="13"/>
    </location>
</feature>
<dbReference type="Pfam" id="PF00313">
    <property type="entry name" value="CSD"/>
    <property type="match status" value="1"/>
</dbReference>
<sequence>MSDTAVQQMPNTETVHEQKDEQVSQQENQSEAKQEQTESPKVQIVKEVLHKGVTGTVKWFNVKNGYGFINRDDTKEDVFVHQSAIVKNNPNKYKRSLGQDEQVEFDIVKGEKGNEAANVTGPNGTHVQGSEYAANKRKPGYKRRNKQRRYKKSEQNQQQTGDEQPDDQKEQQQAPASNEGPALPRKRNNYRPRQRSHQANNEHDQRGDQANNQQQLEQDQNRPPRQPRYKRGPPRGPINFQPRPDMEIQPQMDEPEQRVFYKSRTYRPSGRGGYRNPSYDNPMRPSVRGGYINPSFDNPIGPRGPIKEFRPRASAETNFSSRRNFYPNEMGFFSHPFNRSFYLKPNNLESRNYQLDESQV</sequence>
<evidence type="ECO:0000259" key="2">
    <source>
        <dbReference type="PROSITE" id="PS51857"/>
    </source>
</evidence>
<dbReference type="InterPro" id="IPR011129">
    <property type="entry name" value="CSD"/>
</dbReference>
<dbReference type="InterPro" id="IPR019844">
    <property type="entry name" value="CSD_CS"/>
</dbReference>
<dbReference type="PROSITE" id="PS00352">
    <property type="entry name" value="CSD_1"/>
    <property type="match status" value="1"/>
</dbReference>
<dbReference type="InterPro" id="IPR050181">
    <property type="entry name" value="Cold_shock_domain"/>
</dbReference>
<dbReference type="Gene3D" id="2.40.50.140">
    <property type="entry name" value="Nucleic acid-binding proteins"/>
    <property type="match status" value="1"/>
</dbReference>
<dbReference type="InterPro" id="IPR012340">
    <property type="entry name" value="NA-bd_OB-fold"/>
</dbReference>
<dbReference type="CDD" id="cd04458">
    <property type="entry name" value="CSP_CDS"/>
    <property type="match status" value="1"/>
</dbReference>
<comment type="caution">
    <text evidence="3">The sequence shown here is derived from an EMBL/GenBank/DDBJ whole genome shotgun (WGS) entry which is preliminary data.</text>
</comment>
<dbReference type="STRING" id="10195.A0A3M7T371"/>
<feature type="compositionally biased region" description="Low complexity" evidence="1">
    <location>
        <begin position="209"/>
        <end position="218"/>
    </location>
</feature>
<gene>
    <name evidence="3" type="ORF">BpHYR1_013166</name>
</gene>
<organism evidence="3 4">
    <name type="scientific">Brachionus plicatilis</name>
    <name type="common">Marine rotifer</name>
    <name type="synonym">Brachionus muelleri</name>
    <dbReference type="NCBI Taxonomy" id="10195"/>
    <lineage>
        <taxon>Eukaryota</taxon>
        <taxon>Metazoa</taxon>
        <taxon>Spiralia</taxon>
        <taxon>Gnathifera</taxon>
        <taxon>Rotifera</taxon>
        <taxon>Eurotatoria</taxon>
        <taxon>Monogononta</taxon>
        <taxon>Pseudotrocha</taxon>
        <taxon>Ploima</taxon>
        <taxon>Brachionidae</taxon>
        <taxon>Brachionus</taxon>
    </lineage>
</organism>
<feature type="domain" description="CSD" evidence="2">
    <location>
        <begin position="52"/>
        <end position="121"/>
    </location>
</feature>
<keyword evidence="4" id="KW-1185">Reference proteome</keyword>
<dbReference type="GO" id="GO:0003676">
    <property type="term" value="F:nucleic acid binding"/>
    <property type="evidence" value="ECO:0007669"/>
    <property type="project" value="InterPro"/>
</dbReference>
<proteinExistence type="predicted"/>
<feature type="region of interest" description="Disordered" evidence="1">
    <location>
        <begin position="113"/>
        <end position="282"/>
    </location>
</feature>
<dbReference type="AlphaFoldDB" id="A0A3M7T371"/>
<feature type="compositionally biased region" description="Basic residues" evidence="1">
    <location>
        <begin position="184"/>
        <end position="196"/>
    </location>
</feature>
<dbReference type="EMBL" id="REGN01000363">
    <property type="protein sequence ID" value="RNA42471.1"/>
    <property type="molecule type" value="Genomic_DNA"/>
</dbReference>
<feature type="compositionally biased region" description="Basic residues" evidence="1">
    <location>
        <begin position="135"/>
        <end position="151"/>
    </location>
</feature>
<dbReference type="Proteomes" id="UP000276133">
    <property type="component" value="Unassembled WGS sequence"/>
</dbReference>
<accession>A0A3M7T371</accession>
<dbReference type="InterPro" id="IPR002059">
    <property type="entry name" value="CSP_DNA-bd"/>
</dbReference>
<evidence type="ECO:0000313" key="4">
    <source>
        <dbReference type="Proteomes" id="UP000276133"/>
    </source>
</evidence>
<protein>
    <submittedName>
        <fullName evidence="3">Y-box factor-like protein</fullName>
    </submittedName>
</protein>
<dbReference type="FunFam" id="2.40.50.140:FF:000274">
    <property type="entry name" value="Mitochondrial RNA binding protein"/>
    <property type="match status" value="1"/>
</dbReference>
<dbReference type="OrthoDB" id="203339at2759"/>
<dbReference type="PANTHER" id="PTHR11544">
    <property type="entry name" value="COLD SHOCK DOMAIN CONTAINING PROTEINS"/>
    <property type="match status" value="1"/>
</dbReference>
<dbReference type="SUPFAM" id="SSF50249">
    <property type="entry name" value="Nucleic acid-binding proteins"/>
    <property type="match status" value="1"/>
</dbReference>
<feature type="region of interest" description="Disordered" evidence="1">
    <location>
        <begin position="1"/>
        <end position="41"/>
    </location>
</feature>
<name>A0A3M7T371_BRAPC</name>
<dbReference type="SMART" id="SM00357">
    <property type="entry name" value="CSP"/>
    <property type="match status" value="1"/>
</dbReference>